<reference evidence="1 2" key="1">
    <citation type="journal article" date="2015" name="BMC Genomics">
        <title>Comparative genomics of Fructobacillus spp. and Leuconostoc spp. reveals niche-specific evolution of Fructobacillus spp.</title>
        <authorList>
            <person name="Endo A."/>
            <person name="Tanizawa Y."/>
            <person name="Tanaka N."/>
            <person name="Maeno S."/>
            <person name="Kumar H."/>
            <person name="Shiwa Y."/>
            <person name="Okada S."/>
            <person name="Yoshikawa H."/>
            <person name="Dicks L."/>
            <person name="Nakagawa J."/>
            <person name="Arita M."/>
        </authorList>
    </citation>
    <scope>NUCLEOTIDE SEQUENCE [LARGE SCALE GENOMIC DNA]</scope>
    <source>
        <strain evidence="1 2">JCM 12225</strain>
    </source>
</reference>
<sequence length="267" mass="30306">MNYYTLYLDESKFKSKSGNFLYSIAGVAIPSASEPSIRNSMNQIKTKIWSRDLGYSKNEAKMNIFHESEIRSNNSNLLIRRPTYEVFVGEYKNKNLAISGIGNIINQYDLDIFGLVVDQTSINENYSKYVDEYEAYNIALKVIIENFVLFLKKKSACGELVLESRQDDNSDILDLRTKKMINKIIVHGTSVYSALDIQKSFNGSKFRCKKENVPGLQIADFIPRPLLLAYANAGQSKPSIYKMAIRKHRYNAGNTDGATKYGVVVKK</sequence>
<protein>
    <recommendedName>
        <fullName evidence="3">DUF3800 domain-containing protein</fullName>
    </recommendedName>
</protein>
<evidence type="ECO:0000313" key="2">
    <source>
        <dbReference type="Proteomes" id="UP000253891"/>
    </source>
</evidence>
<gene>
    <name evidence="1" type="ORF">FFIC_281250</name>
</gene>
<dbReference type="OrthoDB" id="2680392at2"/>
<proteinExistence type="predicted"/>
<keyword evidence="2" id="KW-1185">Reference proteome</keyword>
<dbReference type="Pfam" id="PF12686">
    <property type="entry name" value="DUF3800"/>
    <property type="match status" value="1"/>
</dbReference>
<accession>A0A0K8MIW3</accession>
<evidence type="ECO:0000313" key="1">
    <source>
        <dbReference type="EMBL" id="GAP00119.1"/>
    </source>
</evidence>
<dbReference type="Proteomes" id="UP000253891">
    <property type="component" value="Unassembled WGS sequence"/>
</dbReference>
<dbReference type="EMBL" id="DF968005">
    <property type="protein sequence ID" value="GAP00119.1"/>
    <property type="molecule type" value="Genomic_DNA"/>
</dbReference>
<dbReference type="InterPro" id="IPR024524">
    <property type="entry name" value="DUF3800"/>
</dbReference>
<organism evidence="1 2">
    <name type="scientific">Fructobacillus ficulneus</name>
    <dbReference type="NCBI Taxonomy" id="157463"/>
    <lineage>
        <taxon>Bacteria</taxon>
        <taxon>Bacillati</taxon>
        <taxon>Bacillota</taxon>
        <taxon>Bacilli</taxon>
        <taxon>Lactobacillales</taxon>
        <taxon>Lactobacillaceae</taxon>
        <taxon>Fructobacillus</taxon>
    </lineage>
</organism>
<dbReference type="AlphaFoldDB" id="A0A0K8MIW3"/>
<evidence type="ECO:0008006" key="3">
    <source>
        <dbReference type="Google" id="ProtNLM"/>
    </source>
</evidence>
<dbReference type="RefSeq" id="WP_061993468.1">
    <property type="nucleotide sequence ID" value="NZ_DF968005.1"/>
</dbReference>
<name>A0A0K8MIW3_9LACO</name>